<evidence type="ECO:0000313" key="2">
    <source>
        <dbReference type="Proteomes" id="UP000032900"/>
    </source>
</evidence>
<protein>
    <submittedName>
        <fullName evidence="1">Uncharacterized protein</fullName>
    </submittedName>
</protein>
<dbReference type="EMBL" id="BAZW01000012">
    <property type="protein sequence ID" value="GAO29732.1"/>
    <property type="molecule type" value="Genomic_DNA"/>
</dbReference>
<dbReference type="STRING" id="1236989.JCM15548_11952"/>
<dbReference type="Proteomes" id="UP000032900">
    <property type="component" value="Unassembled WGS sequence"/>
</dbReference>
<dbReference type="AlphaFoldDB" id="A0A0E9LVW3"/>
<comment type="caution">
    <text evidence="1">The sequence shown here is derived from an EMBL/GenBank/DDBJ whole genome shotgun (WGS) entry which is preliminary data.</text>
</comment>
<evidence type="ECO:0000313" key="1">
    <source>
        <dbReference type="EMBL" id="GAO29732.1"/>
    </source>
</evidence>
<proteinExistence type="predicted"/>
<keyword evidence="2" id="KW-1185">Reference proteome</keyword>
<name>A0A0E9LVW3_9BACT</name>
<gene>
    <name evidence="1" type="ORF">JCM15548_11952</name>
</gene>
<sequence length="69" mass="8004">MGWAEKYRHLATMFSLEKLLVDVSSGKVSSSIDKVVKSLITEEQVLVDRIEQQICLIEQDNVWKRIQLK</sequence>
<accession>A0A0E9LVW3</accession>
<organism evidence="1 2">
    <name type="scientific">Geofilum rubicundum JCM 15548</name>
    <dbReference type="NCBI Taxonomy" id="1236989"/>
    <lineage>
        <taxon>Bacteria</taxon>
        <taxon>Pseudomonadati</taxon>
        <taxon>Bacteroidota</taxon>
        <taxon>Bacteroidia</taxon>
        <taxon>Marinilabiliales</taxon>
        <taxon>Marinilabiliaceae</taxon>
        <taxon>Geofilum</taxon>
    </lineage>
</organism>
<reference evidence="1 2" key="1">
    <citation type="journal article" date="2015" name="Microbes Environ.">
        <title>Distribution and evolution of nitrogen fixation genes in the phylum bacteroidetes.</title>
        <authorList>
            <person name="Inoue J."/>
            <person name="Oshima K."/>
            <person name="Suda W."/>
            <person name="Sakamoto M."/>
            <person name="Iino T."/>
            <person name="Noda S."/>
            <person name="Hongoh Y."/>
            <person name="Hattori M."/>
            <person name="Ohkuma M."/>
        </authorList>
    </citation>
    <scope>NUCLEOTIDE SEQUENCE [LARGE SCALE GENOMIC DNA]</scope>
    <source>
        <strain evidence="1">JCM 15548</strain>
    </source>
</reference>
<dbReference type="RefSeq" id="WP_157482539.1">
    <property type="nucleotide sequence ID" value="NZ_BAZW01000012.1"/>
</dbReference>